<dbReference type="STRING" id="283909.R7T5L7"/>
<dbReference type="OrthoDB" id="10017216at2759"/>
<dbReference type="PANTHER" id="PTHR15208">
    <property type="entry name" value="RECEPTOR-BINDING CANCER ANTIGEN EXPRESSED ON SISO CELLS CANCER ASSOCIATED SURFACE ANTIGEN RCAS1 ESTROGEN RECEPTOR-BINDING FRAGMENT- ASSOCIATED GENE 9 PROTEIN"/>
    <property type="match status" value="1"/>
</dbReference>
<reference evidence="4" key="1">
    <citation type="submission" date="2012-12" db="EMBL/GenBank/DDBJ databases">
        <authorList>
            <person name="Hellsten U."/>
            <person name="Grimwood J."/>
            <person name="Chapman J.A."/>
            <person name="Shapiro H."/>
            <person name="Aerts A."/>
            <person name="Otillar R.P."/>
            <person name="Terry A.Y."/>
            <person name="Boore J.L."/>
            <person name="Simakov O."/>
            <person name="Marletaz F."/>
            <person name="Cho S.-J."/>
            <person name="Edsinger-Gonzales E."/>
            <person name="Havlak P."/>
            <person name="Kuo D.-H."/>
            <person name="Larsson T."/>
            <person name="Lv J."/>
            <person name="Arendt D."/>
            <person name="Savage R."/>
            <person name="Osoegawa K."/>
            <person name="de Jong P."/>
            <person name="Lindberg D.R."/>
            <person name="Seaver E.C."/>
            <person name="Weisblat D.A."/>
            <person name="Putnam N.H."/>
            <person name="Grigoriev I.V."/>
            <person name="Rokhsar D.S."/>
        </authorList>
    </citation>
    <scope>NUCLEOTIDE SEQUENCE</scope>
    <source>
        <strain evidence="4">I ESC-2004</strain>
    </source>
</reference>
<dbReference type="PANTHER" id="PTHR15208:SF2">
    <property type="entry name" value="RECEPTOR-BINDING CANCER ANTIGEN EXPRESSED ON SISO CELLS"/>
    <property type="match status" value="1"/>
</dbReference>
<dbReference type="GO" id="GO:0030141">
    <property type="term" value="C:secretory granule"/>
    <property type="evidence" value="ECO:0007669"/>
    <property type="project" value="TreeGrafter"/>
</dbReference>
<evidence type="ECO:0000313" key="4">
    <source>
        <dbReference type="Proteomes" id="UP000014760"/>
    </source>
</evidence>
<feature type="compositionally biased region" description="Acidic residues" evidence="1">
    <location>
        <begin position="170"/>
        <end position="185"/>
    </location>
</feature>
<dbReference type="Proteomes" id="UP000014760">
    <property type="component" value="Unassembled WGS sequence"/>
</dbReference>
<dbReference type="EMBL" id="KB311741">
    <property type="protein sequence ID" value="ELT88659.1"/>
    <property type="molecule type" value="Genomic_DNA"/>
</dbReference>
<proteinExistence type="predicted"/>
<protein>
    <recommendedName>
        <fullName evidence="5">Receptor-binding cancer antigen expressed on SiSo cells</fullName>
    </recommendedName>
</protein>
<dbReference type="FunCoup" id="R7T5L7">
    <property type="interactions" value="58"/>
</dbReference>
<reference evidence="2 4" key="2">
    <citation type="journal article" date="2013" name="Nature">
        <title>Insights into bilaterian evolution from three spiralian genomes.</title>
        <authorList>
            <person name="Simakov O."/>
            <person name="Marletaz F."/>
            <person name="Cho S.J."/>
            <person name="Edsinger-Gonzales E."/>
            <person name="Havlak P."/>
            <person name="Hellsten U."/>
            <person name="Kuo D.H."/>
            <person name="Larsson T."/>
            <person name="Lv J."/>
            <person name="Arendt D."/>
            <person name="Savage R."/>
            <person name="Osoegawa K."/>
            <person name="de Jong P."/>
            <person name="Grimwood J."/>
            <person name="Chapman J.A."/>
            <person name="Shapiro H."/>
            <person name="Aerts A."/>
            <person name="Otillar R.P."/>
            <person name="Terry A.Y."/>
            <person name="Boore J.L."/>
            <person name="Grigoriev I.V."/>
            <person name="Lindberg D.R."/>
            <person name="Seaver E.C."/>
            <person name="Weisblat D.A."/>
            <person name="Putnam N.H."/>
            <person name="Rokhsar D.S."/>
        </authorList>
    </citation>
    <scope>NUCLEOTIDE SEQUENCE</scope>
    <source>
        <strain evidence="2 4">I ESC-2004</strain>
    </source>
</reference>
<evidence type="ECO:0000256" key="1">
    <source>
        <dbReference type="SAM" id="MobiDB-lite"/>
    </source>
</evidence>
<reference evidence="3" key="3">
    <citation type="submission" date="2015-06" db="UniProtKB">
        <authorList>
            <consortium name="EnsemblMetazoa"/>
        </authorList>
    </citation>
    <scope>IDENTIFICATION</scope>
</reference>
<feature type="compositionally biased region" description="Polar residues" evidence="1">
    <location>
        <begin position="87"/>
        <end position="105"/>
    </location>
</feature>
<evidence type="ECO:0008006" key="5">
    <source>
        <dbReference type="Google" id="ProtNLM"/>
    </source>
</evidence>
<sequence length="238" mass="27397">MKNVVTVAHRKLMSMVLGILSVFKRLMCFLNIRRRKRDSGAPILPLTNDNITVPQSVPSMDTTPFAPPQTLDDTQEELESWDAWGSEGQQENLHSNGSQQQKFHSNATNSFNQDAEEATEVDFFQDMQPSIRRTQKILIRKKEEFSNQGFSSRLAMASDIPMATSNELETWEDNGESAWAEEAEEDHSWEAEEILKDRKRKEREQRLLEHHRKKVERSRTSSNSSSHRPVQLSAVRLS</sequence>
<dbReference type="OMA" id="LGEMENW"/>
<dbReference type="AlphaFoldDB" id="R7T5L7"/>
<name>R7T5L7_CAPTE</name>
<keyword evidence="4" id="KW-1185">Reference proteome</keyword>
<feature type="compositionally biased region" description="Basic and acidic residues" evidence="1">
    <location>
        <begin position="186"/>
        <end position="208"/>
    </location>
</feature>
<dbReference type="EMBL" id="AMQN01015253">
    <property type="status" value="NOT_ANNOTATED_CDS"/>
    <property type="molecule type" value="Genomic_DNA"/>
</dbReference>
<dbReference type="HOGENOM" id="CLU_094995_0_0_1"/>
<feature type="region of interest" description="Disordered" evidence="1">
    <location>
        <begin position="170"/>
        <end position="238"/>
    </location>
</feature>
<organism evidence="2">
    <name type="scientific">Capitella teleta</name>
    <name type="common">Polychaete worm</name>
    <dbReference type="NCBI Taxonomy" id="283909"/>
    <lineage>
        <taxon>Eukaryota</taxon>
        <taxon>Metazoa</taxon>
        <taxon>Spiralia</taxon>
        <taxon>Lophotrochozoa</taxon>
        <taxon>Annelida</taxon>
        <taxon>Polychaeta</taxon>
        <taxon>Sedentaria</taxon>
        <taxon>Scolecida</taxon>
        <taxon>Capitellidae</taxon>
        <taxon>Capitella</taxon>
    </lineage>
</organism>
<dbReference type="InterPro" id="IPR017025">
    <property type="entry name" value="Cancer-assoc_antigen_RCAS1"/>
</dbReference>
<evidence type="ECO:0000313" key="3">
    <source>
        <dbReference type="EnsemblMetazoa" id="CapteP220212"/>
    </source>
</evidence>
<dbReference type="PIRSF" id="PIRSF034247">
    <property type="entry name" value="RCAS1"/>
    <property type="match status" value="1"/>
</dbReference>
<dbReference type="EnsemblMetazoa" id="CapteT220212">
    <property type="protein sequence ID" value="CapteP220212"/>
    <property type="gene ID" value="CapteG220212"/>
</dbReference>
<feature type="region of interest" description="Disordered" evidence="1">
    <location>
        <begin position="86"/>
        <end position="105"/>
    </location>
</feature>
<evidence type="ECO:0000313" key="2">
    <source>
        <dbReference type="EMBL" id="ELT88659.1"/>
    </source>
</evidence>
<gene>
    <name evidence="2" type="ORF">CAPTEDRAFT_220212</name>
</gene>
<accession>R7T5L7</accession>